<dbReference type="GO" id="GO:0051301">
    <property type="term" value="P:cell division"/>
    <property type="evidence" value="ECO:0007669"/>
    <property type="project" value="UniProtKB-KW"/>
</dbReference>
<dbReference type="GO" id="GO:0008360">
    <property type="term" value="P:regulation of cell shape"/>
    <property type="evidence" value="ECO:0007669"/>
    <property type="project" value="UniProtKB-KW"/>
</dbReference>
<comment type="catalytic activity">
    <reaction evidence="10 11">
        <text>D-alanyl-D-alanine + UDP-N-acetyl-alpha-D-muramoyl-L-alanyl-gamma-D-glutamyl-meso-2,6-diaminopimelate + ATP = UDP-N-acetyl-alpha-D-muramoyl-L-alanyl-gamma-D-glutamyl-meso-2,6-diaminopimeloyl-D-alanyl-D-alanine + ADP + phosphate + H(+)</text>
        <dbReference type="Rhea" id="RHEA:28374"/>
        <dbReference type="ChEBI" id="CHEBI:15378"/>
        <dbReference type="ChEBI" id="CHEBI:30616"/>
        <dbReference type="ChEBI" id="CHEBI:43474"/>
        <dbReference type="ChEBI" id="CHEBI:57822"/>
        <dbReference type="ChEBI" id="CHEBI:61386"/>
        <dbReference type="ChEBI" id="CHEBI:83905"/>
        <dbReference type="ChEBI" id="CHEBI:456216"/>
        <dbReference type="EC" id="6.3.2.10"/>
    </reaction>
</comment>
<keyword evidence="7 10" id="KW-0573">Peptidoglycan synthesis</keyword>
<dbReference type="Gene3D" id="3.40.1190.10">
    <property type="entry name" value="Mur-like, catalytic domain"/>
    <property type="match status" value="1"/>
</dbReference>
<comment type="pathway">
    <text evidence="10 11">Cell wall biogenesis; peptidoglycan biosynthesis.</text>
</comment>
<keyword evidence="9 10" id="KW-0961">Cell wall biogenesis/degradation</keyword>
<dbReference type="InterPro" id="IPR051046">
    <property type="entry name" value="MurCDEF_CellWall_CoF430Synth"/>
</dbReference>
<comment type="similarity">
    <text evidence="10">Belongs to the MurCDEF family. MurF subfamily.</text>
</comment>
<dbReference type="SUPFAM" id="SSF53244">
    <property type="entry name" value="MurD-like peptide ligases, peptide-binding domain"/>
    <property type="match status" value="1"/>
</dbReference>
<dbReference type="AlphaFoldDB" id="A0A317CR15"/>
<protein>
    <recommendedName>
        <fullName evidence="10 11">UDP-N-acetylmuramoyl-tripeptide--D-alanyl-D-alanine ligase</fullName>
        <ecNumber evidence="10 11">6.3.2.10</ecNumber>
    </recommendedName>
    <alternativeName>
        <fullName evidence="10">D-alanyl-D-alanine-adding enzyme</fullName>
    </alternativeName>
</protein>
<dbReference type="Gene3D" id="3.40.1390.10">
    <property type="entry name" value="MurE/MurF, N-terminal domain"/>
    <property type="match status" value="1"/>
</dbReference>
<feature type="binding site" evidence="10">
    <location>
        <begin position="105"/>
        <end position="111"/>
    </location>
    <ligand>
        <name>ATP</name>
        <dbReference type="ChEBI" id="CHEBI:30616"/>
    </ligand>
</feature>
<evidence type="ECO:0000256" key="3">
    <source>
        <dbReference type="ARBA" id="ARBA00022618"/>
    </source>
</evidence>
<dbReference type="GO" id="GO:0005524">
    <property type="term" value="F:ATP binding"/>
    <property type="evidence" value="ECO:0007669"/>
    <property type="project" value="UniProtKB-UniRule"/>
</dbReference>
<evidence type="ECO:0000256" key="7">
    <source>
        <dbReference type="ARBA" id="ARBA00022984"/>
    </source>
</evidence>
<dbReference type="NCBIfam" id="TIGR01143">
    <property type="entry name" value="murF"/>
    <property type="match status" value="1"/>
</dbReference>
<dbReference type="InterPro" id="IPR036615">
    <property type="entry name" value="Mur_ligase_C_dom_sf"/>
</dbReference>
<dbReference type="RefSeq" id="WP_109821888.1">
    <property type="nucleotide sequence ID" value="NZ_QGKL01000010.1"/>
</dbReference>
<accession>A0A317CR15</accession>
<keyword evidence="6 10" id="KW-0133">Cell shape</keyword>
<dbReference type="Gene3D" id="3.90.190.20">
    <property type="entry name" value="Mur ligase, C-terminal domain"/>
    <property type="match status" value="1"/>
</dbReference>
<keyword evidence="2 10" id="KW-0436">Ligase</keyword>
<dbReference type="PANTHER" id="PTHR43024:SF1">
    <property type="entry name" value="UDP-N-ACETYLMURAMOYL-TRIPEPTIDE--D-ALANYL-D-ALANINE LIGASE"/>
    <property type="match status" value="1"/>
</dbReference>
<dbReference type="SUPFAM" id="SSF63418">
    <property type="entry name" value="MurE/MurF N-terminal domain"/>
    <property type="match status" value="1"/>
</dbReference>
<feature type="domain" description="Mur ligase C-terminal" evidence="12">
    <location>
        <begin position="308"/>
        <end position="428"/>
    </location>
</feature>
<evidence type="ECO:0000256" key="4">
    <source>
        <dbReference type="ARBA" id="ARBA00022741"/>
    </source>
</evidence>
<evidence type="ECO:0000256" key="5">
    <source>
        <dbReference type="ARBA" id="ARBA00022840"/>
    </source>
</evidence>
<keyword evidence="15" id="KW-1185">Reference proteome</keyword>
<evidence type="ECO:0000256" key="8">
    <source>
        <dbReference type="ARBA" id="ARBA00023306"/>
    </source>
</evidence>
<comment type="subcellular location">
    <subcellularLocation>
        <location evidence="10 11">Cytoplasm</location>
    </subcellularLocation>
</comment>
<dbReference type="Pfam" id="PF08245">
    <property type="entry name" value="Mur_ligase_M"/>
    <property type="match status" value="1"/>
</dbReference>
<keyword evidence="3 10" id="KW-0132">Cell division</keyword>
<dbReference type="Pfam" id="PF02875">
    <property type="entry name" value="Mur_ligase_C"/>
    <property type="match status" value="1"/>
</dbReference>
<dbReference type="HAMAP" id="MF_02019">
    <property type="entry name" value="MurF"/>
    <property type="match status" value="1"/>
</dbReference>
<evidence type="ECO:0000256" key="9">
    <source>
        <dbReference type="ARBA" id="ARBA00023316"/>
    </source>
</evidence>
<reference evidence="14 15" key="1">
    <citation type="submission" date="2018-05" db="EMBL/GenBank/DDBJ databases">
        <title>Leucothrix arctica sp. nov., isolated from Arctic seawater.</title>
        <authorList>
            <person name="Choi A."/>
            <person name="Baek K."/>
        </authorList>
    </citation>
    <scope>NUCLEOTIDE SEQUENCE [LARGE SCALE GENOMIC DNA]</scope>
    <source>
        <strain evidence="14 15">IMCC9719</strain>
    </source>
</reference>
<keyword evidence="5 10" id="KW-0067">ATP-binding</keyword>
<dbReference type="UniPathway" id="UPA00219"/>
<feature type="domain" description="Mur ligase central" evidence="13">
    <location>
        <begin position="104"/>
        <end position="286"/>
    </location>
</feature>
<dbReference type="InterPro" id="IPR005863">
    <property type="entry name" value="UDP-N-AcMur_synth"/>
</dbReference>
<dbReference type="InterPro" id="IPR004101">
    <property type="entry name" value="Mur_ligase_C"/>
</dbReference>
<dbReference type="GO" id="GO:0047480">
    <property type="term" value="F:UDP-N-acetylmuramoyl-tripeptide-D-alanyl-D-alanine ligase activity"/>
    <property type="evidence" value="ECO:0007669"/>
    <property type="project" value="UniProtKB-UniRule"/>
</dbReference>
<dbReference type="PANTHER" id="PTHR43024">
    <property type="entry name" value="UDP-N-ACETYLMURAMOYL-TRIPEPTIDE--D-ALANYL-D-ALANINE LIGASE"/>
    <property type="match status" value="1"/>
</dbReference>
<evidence type="ECO:0000313" key="15">
    <source>
        <dbReference type="Proteomes" id="UP000245506"/>
    </source>
</evidence>
<keyword evidence="4 10" id="KW-0547">Nucleotide-binding</keyword>
<dbReference type="OrthoDB" id="9801978at2"/>
<sequence length="452" mass="48495">MTWMLSEIAVMANGELHGEDTCIDSVATDSRTVGQDQLFIAIAGERFDAHDFVEGLAGKAGAALVHKKIDCDLPQIVVQDTRKGLADFAAAWRQQFKKPLVGLTGSNGKTTVKEMLSEVLSVKGEVLATMGNLNNDLGMPLTLLRLREQHDFAVIEMGANHFGEIEFLTQISKPDVAILNNAGASHLEGFGSIEGVSRAKAEIFHGLTATGVAVINADDTYADFWMSCNTERRVISFGIDNAATVHGEVSPTGTLVLSTDDESIEITLRLLGLHNARNALAAASAAIAVGATLAEIKQGLEAVQPVKGRLASVNGQQGSRLINDTYNANPSSAKAAIDVLSSFSQGERILVLGDMGELGENAIELHQEIGEYARAKNIDQVFCLGQYTAETAKAFGENAQYFAELEPLLENLKQEMNNNMTVLVKGSRSMRMERVIEALEVTEATQEAAITC</sequence>
<dbReference type="GO" id="GO:0009252">
    <property type="term" value="P:peptidoglycan biosynthetic process"/>
    <property type="evidence" value="ECO:0007669"/>
    <property type="project" value="UniProtKB-UniRule"/>
</dbReference>
<evidence type="ECO:0000256" key="6">
    <source>
        <dbReference type="ARBA" id="ARBA00022960"/>
    </source>
</evidence>
<organism evidence="14 15">
    <name type="scientific">Leucothrix arctica</name>
    <dbReference type="NCBI Taxonomy" id="1481894"/>
    <lineage>
        <taxon>Bacteria</taxon>
        <taxon>Pseudomonadati</taxon>
        <taxon>Pseudomonadota</taxon>
        <taxon>Gammaproteobacteria</taxon>
        <taxon>Thiotrichales</taxon>
        <taxon>Thiotrichaceae</taxon>
        <taxon>Leucothrix</taxon>
    </lineage>
</organism>
<dbReference type="InterPro" id="IPR013221">
    <property type="entry name" value="Mur_ligase_cen"/>
</dbReference>
<evidence type="ECO:0000256" key="11">
    <source>
        <dbReference type="RuleBase" id="RU004136"/>
    </source>
</evidence>
<evidence type="ECO:0000259" key="12">
    <source>
        <dbReference type="Pfam" id="PF02875"/>
    </source>
</evidence>
<dbReference type="GO" id="GO:0071555">
    <property type="term" value="P:cell wall organization"/>
    <property type="evidence" value="ECO:0007669"/>
    <property type="project" value="UniProtKB-KW"/>
</dbReference>
<keyword evidence="1 10" id="KW-0963">Cytoplasm</keyword>
<dbReference type="SUPFAM" id="SSF53623">
    <property type="entry name" value="MurD-like peptide ligases, catalytic domain"/>
    <property type="match status" value="1"/>
</dbReference>
<dbReference type="InterPro" id="IPR035911">
    <property type="entry name" value="MurE/MurF_N"/>
</dbReference>
<dbReference type="GO" id="GO:0005737">
    <property type="term" value="C:cytoplasm"/>
    <property type="evidence" value="ECO:0007669"/>
    <property type="project" value="UniProtKB-SubCell"/>
</dbReference>
<evidence type="ECO:0000256" key="1">
    <source>
        <dbReference type="ARBA" id="ARBA00022490"/>
    </source>
</evidence>
<comment type="caution">
    <text evidence="14">The sequence shown here is derived from an EMBL/GenBank/DDBJ whole genome shotgun (WGS) entry which is preliminary data.</text>
</comment>
<dbReference type="InterPro" id="IPR036565">
    <property type="entry name" value="Mur-like_cat_sf"/>
</dbReference>
<name>A0A317CR15_9GAMM</name>
<keyword evidence="8 10" id="KW-0131">Cell cycle</keyword>
<dbReference type="Proteomes" id="UP000245506">
    <property type="component" value="Unassembled WGS sequence"/>
</dbReference>
<gene>
    <name evidence="10" type="primary">murF</name>
    <name evidence="14" type="ORF">DKT75_02685</name>
</gene>
<evidence type="ECO:0000313" key="14">
    <source>
        <dbReference type="EMBL" id="PWQ98732.1"/>
    </source>
</evidence>
<dbReference type="GO" id="GO:0008766">
    <property type="term" value="F:UDP-N-acetylmuramoylalanyl-D-glutamyl-2,6-diaminopimelate-D-alanyl-D-alanine ligase activity"/>
    <property type="evidence" value="ECO:0007669"/>
    <property type="project" value="RHEA"/>
</dbReference>
<evidence type="ECO:0000259" key="13">
    <source>
        <dbReference type="Pfam" id="PF08245"/>
    </source>
</evidence>
<proteinExistence type="inferred from homology"/>
<evidence type="ECO:0000256" key="2">
    <source>
        <dbReference type="ARBA" id="ARBA00022598"/>
    </source>
</evidence>
<dbReference type="EMBL" id="QGKL01000010">
    <property type="protein sequence ID" value="PWQ98732.1"/>
    <property type="molecule type" value="Genomic_DNA"/>
</dbReference>
<evidence type="ECO:0000256" key="10">
    <source>
        <dbReference type="HAMAP-Rule" id="MF_02019"/>
    </source>
</evidence>
<dbReference type="EC" id="6.3.2.10" evidence="10 11"/>
<comment type="function">
    <text evidence="10 11">Involved in cell wall formation. Catalyzes the final step in the synthesis of UDP-N-acetylmuramoyl-pentapeptide, the precursor of murein.</text>
</comment>